<dbReference type="OrthoDB" id="7933078at2759"/>
<dbReference type="WBParaSite" id="EVEC_0000780701-mRNA-1">
    <property type="protein sequence ID" value="EVEC_0000780701-mRNA-1"/>
    <property type="gene ID" value="EVEC_0000780701"/>
</dbReference>
<feature type="transmembrane region" description="Helical" evidence="5">
    <location>
        <begin position="156"/>
        <end position="174"/>
    </location>
</feature>
<dbReference type="GO" id="GO:0043066">
    <property type="term" value="P:negative regulation of apoptotic process"/>
    <property type="evidence" value="ECO:0007669"/>
    <property type="project" value="TreeGrafter"/>
</dbReference>
<organism evidence="8">
    <name type="scientific">Enterobius vermicularis</name>
    <name type="common">Human pinworm</name>
    <dbReference type="NCBI Taxonomy" id="51028"/>
    <lineage>
        <taxon>Eukaryota</taxon>
        <taxon>Metazoa</taxon>
        <taxon>Ecdysozoa</taxon>
        <taxon>Nematoda</taxon>
        <taxon>Chromadorea</taxon>
        <taxon>Rhabditida</taxon>
        <taxon>Spirurina</taxon>
        <taxon>Oxyuridomorpha</taxon>
        <taxon>Oxyuroidea</taxon>
        <taxon>Oxyuridae</taxon>
        <taxon>Enterobius</taxon>
    </lineage>
</organism>
<feature type="transmembrane region" description="Helical" evidence="5">
    <location>
        <begin position="71"/>
        <end position="92"/>
    </location>
</feature>
<evidence type="ECO:0000256" key="4">
    <source>
        <dbReference type="ARBA" id="ARBA00023136"/>
    </source>
</evidence>
<dbReference type="PANTHER" id="PTHR23291:SF50">
    <property type="entry name" value="PROTEIN LIFEGUARD 4"/>
    <property type="match status" value="1"/>
</dbReference>
<evidence type="ECO:0000256" key="3">
    <source>
        <dbReference type="ARBA" id="ARBA00022989"/>
    </source>
</evidence>
<dbReference type="PANTHER" id="PTHR23291">
    <property type="entry name" value="BAX INHIBITOR-RELATED"/>
    <property type="match status" value="1"/>
</dbReference>
<evidence type="ECO:0000313" key="8">
    <source>
        <dbReference type="WBParaSite" id="EVEC_0000780701-mRNA-1"/>
    </source>
</evidence>
<proteinExistence type="inferred from homology"/>
<dbReference type="GO" id="GO:0016020">
    <property type="term" value="C:membrane"/>
    <property type="evidence" value="ECO:0007669"/>
    <property type="project" value="UniProtKB-SubCell"/>
</dbReference>
<accession>A0A0N4VBA4</accession>
<evidence type="ECO:0000256" key="2">
    <source>
        <dbReference type="ARBA" id="ARBA00022692"/>
    </source>
</evidence>
<evidence type="ECO:0000313" key="6">
    <source>
        <dbReference type="EMBL" id="VDD92540.1"/>
    </source>
</evidence>
<keyword evidence="4 5" id="KW-0472">Membrane</keyword>
<keyword evidence="2 5" id="KW-0812">Transmembrane</keyword>
<dbReference type="Proteomes" id="UP000274131">
    <property type="component" value="Unassembled WGS sequence"/>
</dbReference>
<dbReference type="STRING" id="51028.A0A0N4VBA4"/>
<feature type="transmembrane region" description="Helical" evidence="5">
    <location>
        <begin position="210"/>
        <end position="229"/>
    </location>
</feature>
<dbReference type="InterPro" id="IPR006214">
    <property type="entry name" value="Bax_inhibitor_1-related"/>
</dbReference>
<reference evidence="6 7" key="2">
    <citation type="submission" date="2018-10" db="EMBL/GenBank/DDBJ databases">
        <authorList>
            <consortium name="Pathogen Informatics"/>
        </authorList>
    </citation>
    <scope>NUCLEOTIDE SEQUENCE [LARGE SCALE GENOMIC DNA]</scope>
</reference>
<dbReference type="EMBL" id="UXUI01008858">
    <property type="protein sequence ID" value="VDD92540.1"/>
    <property type="molecule type" value="Genomic_DNA"/>
</dbReference>
<protein>
    <submittedName>
        <fullName evidence="8">Inhibitor of apoptosis-promoting Bax1-domain-containing protein</fullName>
    </submittedName>
</protein>
<sequence>MTTIPLVLDQDTEPGPLPNYEDVMKTKKNEFNARGTRSRRFLDIEFGKDALFAGSVALANISIRLGFLRKVFGILSFQLLATAVICTTFYLVPNVRIFLQEHPGLVLGSLFMSFILLFALYMNSHNVPINYLLLTSWTMTQAFAVAFLVSFYDVEVVIEAVGLTAVVVISLFIYTLQSKRDFQKYYATLYSFLLVFILASLVQIFVQSPIFNFMMAVVGAGIFSAYLVIDVDRIMHHSSPEDYIDACVSLYLDIINLFLRILQIINELNRN</sequence>
<keyword evidence="7" id="KW-1185">Reference proteome</keyword>
<comment type="subcellular location">
    <subcellularLocation>
        <location evidence="1">Membrane</location>
        <topology evidence="1">Multi-pass membrane protein</topology>
    </subcellularLocation>
</comment>
<dbReference type="Pfam" id="PF01027">
    <property type="entry name" value="Bax1-I"/>
    <property type="match status" value="1"/>
</dbReference>
<comment type="similarity">
    <text evidence="5">Belongs to the BI1 family.</text>
</comment>
<evidence type="ECO:0000256" key="1">
    <source>
        <dbReference type="ARBA" id="ARBA00004141"/>
    </source>
</evidence>
<reference evidence="8" key="1">
    <citation type="submission" date="2017-02" db="UniProtKB">
        <authorList>
            <consortium name="WormBaseParasite"/>
        </authorList>
    </citation>
    <scope>IDENTIFICATION</scope>
</reference>
<keyword evidence="3 5" id="KW-1133">Transmembrane helix</keyword>
<feature type="transmembrane region" description="Helical" evidence="5">
    <location>
        <begin position="129"/>
        <end position="150"/>
    </location>
</feature>
<feature type="transmembrane region" description="Helical" evidence="5">
    <location>
        <begin position="104"/>
        <end position="122"/>
    </location>
</feature>
<evidence type="ECO:0000313" key="7">
    <source>
        <dbReference type="Proteomes" id="UP000274131"/>
    </source>
</evidence>
<name>A0A0N4VBA4_ENTVE</name>
<evidence type="ECO:0000256" key="5">
    <source>
        <dbReference type="RuleBase" id="RU004379"/>
    </source>
</evidence>
<feature type="transmembrane region" description="Helical" evidence="5">
    <location>
        <begin position="186"/>
        <end position="204"/>
    </location>
</feature>
<gene>
    <name evidence="6" type="ORF">EVEC_LOCUS7291</name>
</gene>
<dbReference type="AlphaFoldDB" id="A0A0N4VBA4"/>